<evidence type="ECO:0000259" key="10">
    <source>
        <dbReference type="PROSITE" id="PS50850"/>
    </source>
</evidence>
<dbReference type="FunFam" id="1.20.1250.20:FF:000078">
    <property type="entry name" value="MFS maltose transporter, putative"/>
    <property type="match status" value="1"/>
</dbReference>
<name>A0A427XTD3_9TREE</name>
<dbReference type="InterPro" id="IPR003663">
    <property type="entry name" value="Sugar/inositol_transpt"/>
</dbReference>
<dbReference type="SUPFAM" id="SSF103473">
    <property type="entry name" value="MFS general substrate transporter"/>
    <property type="match status" value="1"/>
</dbReference>
<keyword evidence="4 9" id="KW-0812">Transmembrane</keyword>
<feature type="transmembrane region" description="Helical" evidence="9">
    <location>
        <begin position="373"/>
        <end position="394"/>
    </location>
</feature>
<evidence type="ECO:0000256" key="8">
    <source>
        <dbReference type="RuleBase" id="RU003346"/>
    </source>
</evidence>
<gene>
    <name evidence="11" type="ORF">EHS24_008298</name>
</gene>
<dbReference type="InterPro" id="IPR005829">
    <property type="entry name" value="Sugar_transporter_CS"/>
</dbReference>
<evidence type="ECO:0000256" key="3">
    <source>
        <dbReference type="ARBA" id="ARBA00022448"/>
    </source>
</evidence>
<dbReference type="RefSeq" id="XP_028476549.1">
    <property type="nucleotide sequence ID" value="XM_028623616.1"/>
</dbReference>
<feature type="transmembrane region" description="Helical" evidence="9">
    <location>
        <begin position="185"/>
        <end position="205"/>
    </location>
</feature>
<feature type="transmembrane region" description="Helical" evidence="9">
    <location>
        <begin position="406"/>
        <end position="427"/>
    </location>
</feature>
<feature type="transmembrane region" description="Helical" evidence="9">
    <location>
        <begin position="158"/>
        <end position="178"/>
    </location>
</feature>
<feature type="transmembrane region" description="Helical" evidence="9">
    <location>
        <begin position="473"/>
        <end position="491"/>
    </location>
</feature>
<evidence type="ECO:0000256" key="5">
    <source>
        <dbReference type="ARBA" id="ARBA00022989"/>
    </source>
</evidence>
<feature type="transmembrane region" description="Helical" evidence="9">
    <location>
        <begin position="309"/>
        <end position="327"/>
    </location>
</feature>
<comment type="similarity">
    <text evidence="2 8">Belongs to the major facilitator superfamily. Sugar transporter (TC 2.A.1.1) family.</text>
</comment>
<evidence type="ECO:0000256" key="9">
    <source>
        <dbReference type="SAM" id="Phobius"/>
    </source>
</evidence>
<keyword evidence="3 8" id="KW-0813">Transport</keyword>
<dbReference type="AlphaFoldDB" id="A0A427XTD3"/>
<comment type="caution">
    <text evidence="11">The sequence shown here is derived from an EMBL/GenBank/DDBJ whole genome shotgun (WGS) entry which is preliminary data.</text>
</comment>
<dbReference type="Pfam" id="PF00083">
    <property type="entry name" value="Sugar_tr"/>
    <property type="match status" value="1"/>
</dbReference>
<proteinExistence type="inferred from homology"/>
<evidence type="ECO:0000256" key="4">
    <source>
        <dbReference type="ARBA" id="ARBA00022692"/>
    </source>
</evidence>
<keyword evidence="12" id="KW-1185">Reference proteome</keyword>
<comment type="subcellular location">
    <subcellularLocation>
        <location evidence="1">Membrane</location>
        <topology evidence="1">Multi-pass membrane protein</topology>
    </subcellularLocation>
</comment>
<sequence>MSDLQKDPHKAEVEMHENQDAVDRDMGHLALQEAHDESPMQAVRRHPWTVLWIVFAIWQCVAVSFDAQAGSAVLSIPKFRENYGFLNSEGTYELYAKWQSAYSGGPAAGQVIGTIISGSIGDYIGRKWNLFLCYILLLIGITVEVVSDMTANNNAVFFVGKVINGVALGVLVTTIMTYIGEIAPLALRGIVTAAAAAAFTLGPLVQSLITNSYGNLDNAWAYKSIFVAQYGVTGLAILFWPLMPESPTWLISKGRREKAERSLSRLGNDDEQILKRVADIQLTLEEASLETDGVTWAECFRKSNLRRTIIAVMPLTIQTFTGVYWVAGYATYYFQLAGYSDQQSFHIAIGQQILSLAGNVTSWFLIDRVGRRGLSLWGLAILTVVLFACGGSAVPGTIPGNKAATGLILVYCYLYNVTIGATAYVAMSEVATGRLRQKTASLAYMTQGAIGTMWSFVLPYMFNPSEANMGAKVAFVFGGFSILCCFYFYYYHPETKHRSYEELDEMFFKGIPARQFSTYRTDAQLASEQVAADVGHGDRHV</sequence>
<dbReference type="Gene3D" id="1.20.1250.20">
    <property type="entry name" value="MFS general substrate transporter like domains"/>
    <property type="match status" value="1"/>
</dbReference>
<organism evidence="11 12">
    <name type="scientific">Apiotrichum porosum</name>
    <dbReference type="NCBI Taxonomy" id="105984"/>
    <lineage>
        <taxon>Eukaryota</taxon>
        <taxon>Fungi</taxon>
        <taxon>Dikarya</taxon>
        <taxon>Basidiomycota</taxon>
        <taxon>Agaricomycotina</taxon>
        <taxon>Tremellomycetes</taxon>
        <taxon>Trichosporonales</taxon>
        <taxon>Trichosporonaceae</taxon>
        <taxon>Apiotrichum</taxon>
    </lineage>
</organism>
<evidence type="ECO:0000313" key="12">
    <source>
        <dbReference type="Proteomes" id="UP000279236"/>
    </source>
</evidence>
<feature type="domain" description="Major facilitator superfamily (MFS) profile" evidence="10">
    <location>
        <begin position="52"/>
        <end position="496"/>
    </location>
</feature>
<dbReference type="GeneID" id="39592841"/>
<evidence type="ECO:0000313" key="11">
    <source>
        <dbReference type="EMBL" id="RSH82094.1"/>
    </source>
</evidence>
<keyword evidence="6 9" id="KW-0472">Membrane</keyword>
<evidence type="ECO:0000256" key="1">
    <source>
        <dbReference type="ARBA" id="ARBA00004141"/>
    </source>
</evidence>
<evidence type="ECO:0000256" key="7">
    <source>
        <dbReference type="ARBA" id="ARBA00049119"/>
    </source>
</evidence>
<keyword evidence="5 9" id="KW-1133">Transmembrane helix</keyword>
<dbReference type="PANTHER" id="PTHR48022">
    <property type="entry name" value="PLASTIDIC GLUCOSE TRANSPORTER 4"/>
    <property type="match status" value="1"/>
</dbReference>
<protein>
    <recommendedName>
        <fullName evidence="10">Major facilitator superfamily (MFS) profile domain-containing protein</fullName>
    </recommendedName>
</protein>
<dbReference type="InterPro" id="IPR050360">
    <property type="entry name" value="MFS_Sugar_Transporters"/>
</dbReference>
<dbReference type="PANTHER" id="PTHR48022:SF22">
    <property type="entry name" value="MAJOR FACILITATOR SUPERFAMILY (MFS) PROFILE DOMAIN-CONTAINING PROTEIN"/>
    <property type="match status" value="1"/>
</dbReference>
<dbReference type="Proteomes" id="UP000279236">
    <property type="component" value="Unassembled WGS sequence"/>
</dbReference>
<dbReference type="InterPro" id="IPR005828">
    <property type="entry name" value="MFS_sugar_transport-like"/>
</dbReference>
<dbReference type="PROSITE" id="PS50850">
    <property type="entry name" value="MFS"/>
    <property type="match status" value="1"/>
</dbReference>
<dbReference type="PROSITE" id="PS00217">
    <property type="entry name" value="SUGAR_TRANSPORT_2"/>
    <property type="match status" value="1"/>
</dbReference>
<feature type="transmembrane region" description="Helical" evidence="9">
    <location>
        <begin position="347"/>
        <end position="366"/>
    </location>
</feature>
<dbReference type="InterPro" id="IPR036259">
    <property type="entry name" value="MFS_trans_sf"/>
</dbReference>
<dbReference type="EMBL" id="RSCE01000006">
    <property type="protein sequence ID" value="RSH82094.1"/>
    <property type="molecule type" value="Genomic_DNA"/>
</dbReference>
<feature type="transmembrane region" description="Helical" evidence="9">
    <location>
        <begin position="225"/>
        <end position="243"/>
    </location>
</feature>
<evidence type="ECO:0000256" key="6">
    <source>
        <dbReference type="ARBA" id="ARBA00023136"/>
    </source>
</evidence>
<dbReference type="GO" id="GO:0016020">
    <property type="term" value="C:membrane"/>
    <property type="evidence" value="ECO:0007669"/>
    <property type="project" value="UniProtKB-SubCell"/>
</dbReference>
<dbReference type="NCBIfam" id="TIGR00879">
    <property type="entry name" value="SP"/>
    <property type="match status" value="1"/>
</dbReference>
<dbReference type="GO" id="GO:0005351">
    <property type="term" value="F:carbohydrate:proton symporter activity"/>
    <property type="evidence" value="ECO:0007669"/>
    <property type="project" value="TreeGrafter"/>
</dbReference>
<feature type="transmembrane region" description="Helical" evidence="9">
    <location>
        <begin position="439"/>
        <end position="461"/>
    </location>
</feature>
<reference evidence="11 12" key="1">
    <citation type="submission" date="2018-11" db="EMBL/GenBank/DDBJ databases">
        <title>Genome sequence of Apiotrichum porosum DSM 27194.</title>
        <authorList>
            <person name="Aliyu H."/>
            <person name="Gorte O."/>
            <person name="Ochsenreither K."/>
        </authorList>
    </citation>
    <scope>NUCLEOTIDE SEQUENCE [LARGE SCALE GENOMIC DNA]</scope>
    <source>
        <strain evidence="11 12">DSM 27194</strain>
    </source>
</reference>
<dbReference type="OrthoDB" id="6612291at2759"/>
<accession>A0A427XTD3</accession>
<comment type="catalytic activity">
    <reaction evidence="7">
        <text>myo-inositol(out) + H(+)(out) = myo-inositol(in) + H(+)(in)</text>
        <dbReference type="Rhea" id="RHEA:60364"/>
        <dbReference type="ChEBI" id="CHEBI:15378"/>
        <dbReference type="ChEBI" id="CHEBI:17268"/>
    </reaction>
</comment>
<dbReference type="InterPro" id="IPR020846">
    <property type="entry name" value="MFS_dom"/>
</dbReference>
<feature type="transmembrane region" description="Helical" evidence="9">
    <location>
        <begin position="128"/>
        <end position="146"/>
    </location>
</feature>
<evidence type="ECO:0000256" key="2">
    <source>
        <dbReference type="ARBA" id="ARBA00010992"/>
    </source>
</evidence>